<feature type="compositionally biased region" description="Basic and acidic residues" evidence="7">
    <location>
        <begin position="1"/>
        <end position="10"/>
    </location>
</feature>
<dbReference type="PANTHER" id="PTHR48020">
    <property type="entry name" value="PROTON MYO-INOSITOL COTRANSPORTER"/>
    <property type="match status" value="1"/>
</dbReference>
<keyword evidence="4 8" id="KW-0812">Transmembrane</keyword>
<dbReference type="Proteomes" id="UP000266188">
    <property type="component" value="Unassembled WGS sequence"/>
</dbReference>
<evidence type="ECO:0000313" key="10">
    <source>
        <dbReference type="EMBL" id="RJE20018.1"/>
    </source>
</evidence>
<keyword evidence="3" id="KW-0813">Transport</keyword>
<comment type="similarity">
    <text evidence="2">Belongs to the major facilitator superfamily. Sugar transporter (TC 2.A.1.1) family.</text>
</comment>
<dbReference type="GO" id="GO:0015791">
    <property type="term" value="P:polyol transmembrane transport"/>
    <property type="evidence" value="ECO:0007669"/>
    <property type="project" value="UniProtKB-ARBA"/>
</dbReference>
<feature type="transmembrane region" description="Helical" evidence="8">
    <location>
        <begin position="199"/>
        <end position="219"/>
    </location>
</feature>
<evidence type="ECO:0000256" key="7">
    <source>
        <dbReference type="SAM" id="MobiDB-lite"/>
    </source>
</evidence>
<protein>
    <submittedName>
        <fullName evidence="10">Transporter</fullName>
    </submittedName>
</protein>
<feature type="compositionally biased region" description="Basic and acidic residues" evidence="7">
    <location>
        <begin position="21"/>
        <end position="30"/>
    </location>
</feature>
<evidence type="ECO:0000256" key="1">
    <source>
        <dbReference type="ARBA" id="ARBA00004141"/>
    </source>
</evidence>
<comment type="subcellular location">
    <subcellularLocation>
        <location evidence="1">Membrane</location>
        <topology evidence="1">Multi-pass membrane protein</topology>
    </subcellularLocation>
</comment>
<reference evidence="11" key="1">
    <citation type="submission" date="2017-02" db="EMBL/GenBank/DDBJ databases">
        <authorList>
            <person name="Tafer H."/>
            <person name="Lopandic K."/>
        </authorList>
    </citation>
    <scope>NUCLEOTIDE SEQUENCE [LARGE SCALE GENOMIC DNA]</scope>
    <source>
        <strain evidence="11">CBS 366.77</strain>
    </source>
</reference>
<feature type="transmembrane region" description="Helical" evidence="8">
    <location>
        <begin position="231"/>
        <end position="254"/>
    </location>
</feature>
<feature type="transmembrane region" description="Helical" evidence="8">
    <location>
        <begin position="511"/>
        <end position="528"/>
    </location>
</feature>
<dbReference type="PANTHER" id="PTHR48020:SF14">
    <property type="entry name" value="SUGAR TRANSPORTER, PUTATIVE-RELATED"/>
    <property type="match status" value="1"/>
</dbReference>
<evidence type="ECO:0000256" key="2">
    <source>
        <dbReference type="ARBA" id="ARBA00010992"/>
    </source>
</evidence>
<sequence>MADPSPRDDSVEVVQQWSARETSEKEDATRRGSVFADTTKRKVSIVQMSDNVTGEYVLPISRCITDWWTYIPRIKNPLVGIPKDRLLQDVELYAQEHDLNDIIPLLKKGAIVAQSPGDIETIPELDEEDRRVLRDEVTHRWRHPWALYYTIVLNSIAAAIQGWDQTGSNGANLTFASQFGIPQDPPECPDTATCHRNEWIVGFINAVPYITICLLAGWLSDPINHLIGRKGTIFIAAVFSLLAPIGSACTQHWGELAACRVMLGIGMGLKEVTVPVFSAENAPTNIRGGLVMSWQLWTAFGIFLGTCANLAVVHTGRIAWRLQLGSAFIPAVPLVLGIFFCPESPRWLMTKRTHRKAYESLIRLRNSHLQAARDLYYIHAQLVMEDQLLEDTGFAKGQNMFVRFIELFTVPRLRRATQASGIVMIAQQMCGINIIAFYSSTIFSIAGASNVEALLASWGFGFINFLFAWPAVYTIDTFGRRGLLIFTFPQMFWTLLAAGFCFWIPESSNAHLGMIAFFIYLFDAFYSPGEGPVPFTYSAEVFPLSHREIGMAWAVATNNFWAAVLSLTFPYMLRAFTPQGAFGFYAGLNVIALIIIFLFLPETKQRSLEELDYVFGVPTRTHAKYQLTKVLPWWIRRYIFMRKDAVCPDLYRKNVDDDEPVGTTVTVAHKNEDTGTEEREEHV</sequence>
<dbReference type="InterPro" id="IPR005828">
    <property type="entry name" value="MFS_sugar_transport-like"/>
</dbReference>
<dbReference type="Gene3D" id="1.20.1250.20">
    <property type="entry name" value="MFS general substrate transporter like domains"/>
    <property type="match status" value="1"/>
</dbReference>
<dbReference type="SUPFAM" id="SSF103473">
    <property type="entry name" value="MFS general substrate transporter"/>
    <property type="match status" value="1"/>
</dbReference>
<dbReference type="InterPro" id="IPR003663">
    <property type="entry name" value="Sugar/inositol_transpt"/>
</dbReference>
<feature type="transmembrane region" description="Helical" evidence="8">
    <location>
        <begin position="453"/>
        <end position="475"/>
    </location>
</feature>
<feature type="domain" description="Major facilitator superfamily (MFS) profile" evidence="9">
    <location>
        <begin position="150"/>
        <end position="604"/>
    </location>
</feature>
<organism evidence="10 11">
    <name type="scientific">Aspergillus sclerotialis</name>
    <dbReference type="NCBI Taxonomy" id="2070753"/>
    <lineage>
        <taxon>Eukaryota</taxon>
        <taxon>Fungi</taxon>
        <taxon>Dikarya</taxon>
        <taxon>Ascomycota</taxon>
        <taxon>Pezizomycotina</taxon>
        <taxon>Eurotiomycetes</taxon>
        <taxon>Eurotiomycetidae</taxon>
        <taxon>Eurotiales</taxon>
        <taxon>Aspergillaceae</taxon>
        <taxon>Aspergillus</taxon>
        <taxon>Aspergillus subgen. Polypaecilum</taxon>
    </lineage>
</organism>
<accession>A0A3A2ZA55</accession>
<feature type="transmembrane region" description="Helical" evidence="8">
    <location>
        <begin position="482"/>
        <end position="505"/>
    </location>
</feature>
<dbReference type="STRING" id="2070753.A0A3A2ZA55"/>
<evidence type="ECO:0000256" key="8">
    <source>
        <dbReference type="SAM" id="Phobius"/>
    </source>
</evidence>
<dbReference type="InterPro" id="IPR020846">
    <property type="entry name" value="MFS_dom"/>
</dbReference>
<dbReference type="OrthoDB" id="5290825at2759"/>
<dbReference type="GO" id="GO:0015798">
    <property type="term" value="P:myo-inositol transport"/>
    <property type="evidence" value="ECO:0007669"/>
    <property type="project" value="UniProtKB-ARBA"/>
</dbReference>
<dbReference type="PROSITE" id="PS50850">
    <property type="entry name" value="MFS"/>
    <property type="match status" value="1"/>
</dbReference>
<dbReference type="NCBIfam" id="TIGR00879">
    <property type="entry name" value="SP"/>
    <property type="match status" value="1"/>
</dbReference>
<evidence type="ECO:0000259" key="9">
    <source>
        <dbReference type="PROSITE" id="PS50850"/>
    </source>
</evidence>
<evidence type="ECO:0000256" key="3">
    <source>
        <dbReference type="ARBA" id="ARBA00022448"/>
    </source>
</evidence>
<evidence type="ECO:0000256" key="6">
    <source>
        <dbReference type="ARBA" id="ARBA00023136"/>
    </source>
</evidence>
<dbReference type="Pfam" id="PF00083">
    <property type="entry name" value="Sugar_tr"/>
    <property type="match status" value="1"/>
</dbReference>
<dbReference type="InterPro" id="IPR050814">
    <property type="entry name" value="Myo-inositol_Transporter"/>
</dbReference>
<evidence type="ECO:0000313" key="11">
    <source>
        <dbReference type="Proteomes" id="UP000266188"/>
    </source>
</evidence>
<dbReference type="EMBL" id="MVGC01000347">
    <property type="protein sequence ID" value="RJE20018.1"/>
    <property type="molecule type" value="Genomic_DNA"/>
</dbReference>
<dbReference type="PROSITE" id="PS00217">
    <property type="entry name" value="SUGAR_TRANSPORT_2"/>
    <property type="match status" value="1"/>
</dbReference>
<name>A0A3A2ZA55_9EURO</name>
<proteinExistence type="inferred from homology"/>
<feature type="region of interest" description="Disordered" evidence="7">
    <location>
        <begin position="1"/>
        <end position="32"/>
    </location>
</feature>
<dbReference type="PRINTS" id="PR00171">
    <property type="entry name" value="SUGRTRNSPORT"/>
</dbReference>
<comment type="caution">
    <text evidence="10">The sequence shown here is derived from an EMBL/GenBank/DDBJ whole genome shotgun (WGS) entry which is preliminary data.</text>
</comment>
<dbReference type="InterPro" id="IPR036259">
    <property type="entry name" value="MFS_trans_sf"/>
</dbReference>
<dbReference type="AlphaFoldDB" id="A0A3A2ZA55"/>
<evidence type="ECO:0000256" key="5">
    <source>
        <dbReference type="ARBA" id="ARBA00022989"/>
    </source>
</evidence>
<dbReference type="GO" id="GO:0022857">
    <property type="term" value="F:transmembrane transporter activity"/>
    <property type="evidence" value="ECO:0007669"/>
    <property type="project" value="InterPro"/>
</dbReference>
<gene>
    <name evidence="10" type="ORF">PHISCL_07647</name>
</gene>
<keyword evidence="6 8" id="KW-0472">Membrane</keyword>
<dbReference type="GO" id="GO:0016020">
    <property type="term" value="C:membrane"/>
    <property type="evidence" value="ECO:0007669"/>
    <property type="project" value="UniProtKB-SubCell"/>
</dbReference>
<feature type="transmembrane region" description="Helical" evidence="8">
    <location>
        <begin position="422"/>
        <end position="447"/>
    </location>
</feature>
<dbReference type="InterPro" id="IPR005829">
    <property type="entry name" value="Sugar_transporter_CS"/>
</dbReference>
<keyword evidence="5 8" id="KW-1133">Transmembrane helix</keyword>
<dbReference type="FunFam" id="1.20.1250.20:FF:000100">
    <property type="entry name" value="MFS sugar transporter, putative"/>
    <property type="match status" value="1"/>
</dbReference>
<evidence type="ECO:0000256" key="4">
    <source>
        <dbReference type="ARBA" id="ARBA00022692"/>
    </source>
</evidence>
<feature type="transmembrane region" description="Helical" evidence="8">
    <location>
        <begin position="581"/>
        <end position="600"/>
    </location>
</feature>
<keyword evidence="11" id="KW-1185">Reference proteome</keyword>
<feature type="transmembrane region" description="Helical" evidence="8">
    <location>
        <begin position="291"/>
        <end position="312"/>
    </location>
</feature>
<feature type="transmembrane region" description="Helical" evidence="8">
    <location>
        <begin position="549"/>
        <end position="569"/>
    </location>
</feature>